<sequence>MKNHFKLLSLLLVYPEQQWYDELPEMAKFAEELPNGKLLLTFFEFLQNQTLLELQENYVTTFDRNKHHALHLFEHLYGEDRERGQAMVDLLHEYQNAGFEPEANELPDYLPLFMEFLSLVDSEKAKEMLGDAVHVIAHIWGNLQESESPYAAVLEALVILSPIPPEPLKVAPVRDMDEAMELFGPSSEGVEPLLKPTCGYLQQGLSQNQQSFAINLQDVKHQSTIRG</sequence>
<dbReference type="NCBIfam" id="TIGR00684">
    <property type="entry name" value="narJ"/>
    <property type="match status" value="1"/>
</dbReference>
<dbReference type="PANTHER" id="PTHR43680:SF2">
    <property type="entry name" value="NITRATE REDUCTASE MOLYBDENUM COFACTOR ASSEMBLY CHAPERONE NARJ"/>
    <property type="match status" value="1"/>
</dbReference>
<organism evidence="2 3">
    <name type="scientific">Ignatzschineria rhizosphaerae</name>
    <dbReference type="NCBI Taxonomy" id="2923279"/>
    <lineage>
        <taxon>Bacteria</taxon>
        <taxon>Pseudomonadati</taxon>
        <taxon>Pseudomonadota</taxon>
        <taxon>Gammaproteobacteria</taxon>
        <taxon>Cardiobacteriales</taxon>
        <taxon>Ignatzschineriaceae</taxon>
        <taxon>Ignatzschineria</taxon>
    </lineage>
</organism>
<name>A0ABY3X5G3_9GAMM</name>
<proteinExistence type="predicted"/>
<evidence type="ECO:0000256" key="1">
    <source>
        <dbReference type="ARBA" id="ARBA00023063"/>
    </source>
</evidence>
<dbReference type="InterPro" id="IPR020945">
    <property type="entry name" value="DMSO/NO3_reduct_chaperone"/>
</dbReference>
<dbReference type="PANTHER" id="PTHR43680">
    <property type="entry name" value="NITRATE REDUCTASE MOLYBDENUM COFACTOR ASSEMBLY CHAPERONE"/>
    <property type="match status" value="1"/>
</dbReference>
<dbReference type="Proteomes" id="UP000829542">
    <property type="component" value="Chromosome"/>
</dbReference>
<dbReference type="Gene3D" id="1.10.3480.10">
    <property type="entry name" value="TorD-like"/>
    <property type="match status" value="1"/>
</dbReference>
<keyword evidence="3" id="KW-1185">Reference proteome</keyword>
<reference evidence="2 3" key="1">
    <citation type="submission" date="2022-03" db="EMBL/GenBank/DDBJ databases">
        <title>Ignatzschineria rhizosphaerae HR5S32.</title>
        <authorList>
            <person name="Sun J.Q."/>
            <person name="Feng J.Y."/>
        </authorList>
    </citation>
    <scope>NUCLEOTIDE SEQUENCE [LARGE SCALE GENOMIC DNA]</scope>
    <source>
        <strain evidence="2 3">HR5S32</strain>
    </source>
</reference>
<dbReference type="EMBL" id="CP093379">
    <property type="protein sequence ID" value="UNM97135.1"/>
    <property type="molecule type" value="Genomic_DNA"/>
</dbReference>
<dbReference type="Pfam" id="PF02613">
    <property type="entry name" value="Nitrate_red_del"/>
    <property type="match status" value="1"/>
</dbReference>
<dbReference type="InterPro" id="IPR036411">
    <property type="entry name" value="TorD-like_sf"/>
</dbReference>
<evidence type="ECO:0000313" key="2">
    <source>
        <dbReference type="EMBL" id="UNM97135.1"/>
    </source>
</evidence>
<dbReference type="InterPro" id="IPR003765">
    <property type="entry name" value="NO3_reductase_chaperone_NarJ"/>
</dbReference>
<gene>
    <name evidence="2" type="primary">narJ</name>
    <name evidence="2" type="ORF">MMG00_04610</name>
</gene>
<evidence type="ECO:0000313" key="3">
    <source>
        <dbReference type="Proteomes" id="UP000829542"/>
    </source>
</evidence>
<dbReference type="RefSeq" id="WP_242152057.1">
    <property type="nucleotide sequence ID" value="NZ_CP093379.1"/>
</dbReference>
<protein>
    <submittedName>
        <fullName evidence="2">Nitrate reductase molybdenum cofactor assembly chaperone</fullName>
    </submittedName>
</protein>
<accession>A0ABY3X5G3</accession>
<keyword evidence="1" id="KW-0534">Nitrate assimilation</keyword>
<dbReference type="SUPFAM" id="SSF89155">
    <property type="entry name" value="TorD-like"/>
    <property type="match status" value="1"/>
</dbReference>